<evidence type="ECO:0000256" key="3">
    <source>
        <dbReference type="PROSITE-ProRule" id="PRU00221"/>
    </source>
</evidence>
<feature type="repeat" description="WD" evidence="3">
    <location>
        <begin position="330"/>
        <end position="351"/>
    </location>
</feature>
<gene>
    <name evidence="4" type="ORF">PHATRDRAFT_14176</name>
</gene>
<dbReference type="SUPFAM" id="SSF50978">
    <property type="entry name" value="WD40 repeat-like"/>
    <property type="match status" value="1"/>
</dbReference>
<dbReference type="GeneID" id="7202880"/>
<sequence length="438" mass="46655">MIENALVEEDVDETPEFINPDDAVEVQVDDDVPMEDDGEEEIGDMDFAEKEPVVDMSVTQLDSHQGPVYAVASFLDETNDTSTLTIISGGGDDKAFLHKMNTGSTPTTVPLEYAHSDSVSCVALNLAYVSTDLSKTPRLAAVGAYDGAIVIYDPDTGAKLQNLEGPTDVEWICFHPKGGAVLLAGSAADNTVWMFHVPMNKCLQVFVGHEAAVTAGAFSPDGKWALSASTDGTVRVWAPRTGQSKHVFRLGDDTGGAGLTCLATNGGSDGQLIIVGAEDGQAHVCHIGTKKVVASLRHYEIPTTTDEMELPMSVEAVGFAAPSVNPNWCATGGVDGQLKIWDLANEDGTHAISSMAGITRLQWHATQPWVFISTTEGSVHVWDARDGKLLRSLTGHTDVINDLHVTFSDQGRNAVIVSGSDDQSVRLFEVDSASVLQN</sequence>
<feature type="repeat" description="WD" evidence="3">
    <location>
        <begin position="206"/>
        <end position="247"/>
    </location>
</feature>
<dbReference type="InterPro" id="IPR001680">
    <property type="entry name" value="WD40_rpt"/>
</dbReference>
<dbReference type="PROSITE" id="PS50082">
    <property type="entry name" value="WD_REPEATS_2"/>
    <property type="match status" value="3"/>
</dbReference>
<dbReference type="eggNOG" id="KOG0296">
    <property type="taxonomic scope" value="Eukaryota"/>
</dbReference>
<organism evidence="4 5">
    <name type="scientific">Phaeodactylum tricornutum (strain CCAP 1055/1)</name>
    <dbReference type="NCBI Taxonomy" id="556484"/>
    <lineage>
        <taxon>Eukaryota</taxon>
        <taxon>Sar</taxon>
        <taxon>Stramenopiles</taxon>
        <taxon>Ochrophyta</taxon>
        <taxon>Bacillariophyta</taxon>
        <taxon>Bacillariophyceae</taxon>
        <taxon>Bacillariophycidae</taxon>
        <taxon>Naviculales</taxon>
        <taxon>Phaeodactylaceae</taxon>
        <taxon>Phaeodactylum</taxon>
    </lineage>
</organism>
<name>B7G4J5_PHATC</name>
<evidence type="ECO:0000313" key="5">
    <source>
        <dbReference type="Proteomes" id="UP000000759"/>
    </source>
</evidence>
<keyword evidence="2" id="KW-0677">Repeat</keyword>
<reference evidence="4 5" key="1">
    <citation type="journal article" date="2008" name="Nature">
        <title>The Phaeodactylum genome reveals the evolutionary history of diatom genomes.</title>
        <authorList>
            <person name="Bowler C."/>
            <person name="Allen A.E."/>
            <person name="Badger J.H."/>
            <person name="Grimwood J."/>
            <person name="Jabbari K."/>
            <person name="Kuo A."/>
            <person name="Maheswari U."/>
            <person name="Martens C."/>
            <person name="Maumus F."/>
            <person name="Otillar R.P."/>
            <person name="Rayko E."/>
            <person name="Salamov A."/>
            <person name="Vandepoele K."/>
            <person name="Beszteri B."/>
            <person name="Gruber A."/>
            <person name="Heijde M."/>
            <person name="Katinka M."/>
            <person name="Mock T."/>
            <person name="Valentin K."/>
            <person name="Verret F."/>
            <person name="Berges J.A."/>
            <person name="Brownlee C."/>
            <person name="Cadoret J.P."/>
            <person name="Chiovitti A."/>
            <person name="Choi C.J."/>
            <person name="Coesel S."/>
            <person name="De Martino A."/>
            <person name="Detter J.C."/>
            <person name="Durkin C."/>
            <person name="Falciatore A."/>
            <person name="Fournet J."/>
            <person name="Haruta M."/>
            <person name="Huysman M.J."/>
            <person name="Jenkins B.D."/>
            <person name="Jiroutova K."/>
            <person name="Jorgensen R.E."/>
            <person name="Joubert Y."/>
            <person name="Kaplan A."/>
            <person name="Kroger N."/>
            <person name="Kroth P.G."/>
            <person name="La Roche J."/>
            <person name="Lindquist E."/>
            <person name="Lommer M."/>
            <person name="Martin-Jezequel V."/>
            <person name="Lopez P.J."/>
            <person name="Lucas S."/>
            <person name="Mangogna M."/>
            <person name="McGinnis K."/>
            <person name="Medlin L.K."/>
            <person name="Montsant A."/>
            <person name="Oudot-Le Secq M.P."/>
            <person name="Napoli C."/>
            <person name="Obornik M."/>
            <person name="Parker M.S."/>
            <person name="Petit J.L."/>
            <person name="Porcel B.M."/>
            <person name="Poulsen N."/>
            <person name="Robison M."/>
            <person name="Rychlewski L."/>
            <person name="Rynearson T.A."/>
            <person name="Schmutz J."/>
            <person name="Shapiro H."/>
            <person name="Siaut M."/>
            <person name="Stanley M."/>
            <person name="Sussman M.R."/>
            <person name="Taylor A.R."/>
            <person name="Vardi A."/>
            <person name="von Dassow P."/>
            <person name="Vyverman W."/>
            <person name="Willis A."/>
            <person name="Wyrwicz L.S."/>
            <person name="Rokhsar D.S."/>
            <person name="Weissenbach J."/>
            <person name="Armbrust E.V."/>
            <person name="Green B.R."/>
            <person name="Van de Peer Y."/>
            <person name="Grigoriev I.V."/>
        </authorList>
    </citation>
    <scope>NUCLEOTIDE SEQUENCE [LARGE SCALE GENOMIC DNA]</scope>
    <source>
        <strain evidence="4 5">CCAP 1055/1</strain>
    </source>
</reference>
<evidence type="ECO:0008006" key="6">
    <source>
        <dbReference type="Google" id="ProtNLM"/>
    </source>
</evidence>
<dbReference type="PaxDb" id="2850-Phatr14176"/>
<dbReference type="RefSeq" id="XP_002182085.1">
    <property type="nucleotide sequence ID" value="XM_002182049.1"/>
</dbReference>
<dbReference type="AlphaFoldDB" id="B7G4J5"/>
<dbReference type="InterPro" id="IPR036322">
    <property type="entry name" value="WD40_repeat_dom_sf"/>
</dbReference>
<evidence type="ECO:0000313" key="4">
    <source>
        <dbReference type="EMBL" id="EEC46625.1"/>
    </source>
</evidence>
<dbReference type="PANTHER" id="PTHR19857">
    <property type="entry name" value="MITOCHONDRIAL DIVISION PROTEIN 1-RELATED"/>
    <property type="match status" value="1"/>
</dbReference>
<dbReference type="Pfam" id="PF00400">
    <property type="entry name" value="WD40"/>
    <property type="match status" value="3"/>
</dbReference>
<dbReference type="OrthoDB" id="10261640at2759"/>
<proteinExistence type="predicted"/>
<feature type="repeat" description="WD" evidence="3">
    <location>
        <begin position="393"/>
        <end position="438"/>
    </location>
</feature>
<dbReference type="STRING" id="556484.B7G4J5"/>
<dbReference type="EMBL" id="CM000616">
    <property type="protein sequence ID" value="EEC46625.1"/>
    <property type="molecule type" value="Genomic_DNA"/>
</dbReference>
<dbReference type="InterPro" id="IPR051179">
    <property type="entry name" value="WD_repeat_multifunction"/>
</dbReference>
<protein>
    <recommendedName>
        <fullName evidence="6">Angio-associated migratory cell protein</fullName>
    </recommendedName>
</protein>
<dbReference type="SMART" id="SM00320">
    <property type="entry name" value="WD40"/>
    <property type="match status" value="8"/>
</dbReference>
<dbReference type="Proteomes" id="UP000000759">
    <property type="component" value="Chromosome 14"/>
</dbReference>
<dbReference type="HOGENOM" id="CLU_000288_57_9_1"/>
<evidence type="ECO:0000256" key="1">
    <source>
        <dbReference type="ARBA" id="ARBA00022574"/>
    </source>
</evidence>
<evidence type="ECO:0000256" key="2">
    <source>
        <dbReference type="ARBA" id="ARBA00022737"/>
    </source>
</evidence>
<keyword evidence="5" id="KW-1185">Reference proteome</keyword>
<dbReference type="KEGG" id="pti:PHATRDRAFT_14176"/>
<keyword evidence="1 3" id="KW-0853">WD repeat</keyword>
<dbReference type="PANTHER" id="PTHR19857:SF8">
    <property type="entry name" value="ANGIO-ASSOCIATED MIGRATORY CELL PROTEIN"/>
    <property type="match status" value="1"/>
</dbReference>
<dbReference type="PROSITE" id="PS50294">
    <property type="entry name" value="WD_REPEATS_REGION"/>
    <property type="match status" value="2"/>
</dbReference>
<dbReference type="Gene3D" id="2.130.10.10">
    <property type="entry name" value="YVTN repeat-like/Quinoprotein amine dehydrogenase"/>
    <property type="match status" value="1"/>
</dbReference>
<accession>B7G4J5</accession>
<dbReference type="InParanoid" id="B7G4J5"/>
<reference evidence="5" key="2">
    <citation type="submission" date="2008-08" db="EMBL/GenBank/DDBJ databases">
        <authorList>
            <consortium name="Diatom Consortium"/>
            <person name="Grigoriev I."/>
            <person name="Grimwood J."/>
            <person name="Kuo A."/>
            <person name="Otillar R.P."/>
            <person name="Salamov A."/>
            <person name="Detter J.C."/>
            <person name="Lindquist E."/>
            <person name="Shapiro H."/>
            <person name="Lucas S."/>
            <person name="Glavina del Rio T."/>
            <person name="Pitluck S."/>
            <person name="Rokhsar D."/>
            <person name="Bowler C."/>
        </authorList>
    </citation>
    <scope>GENOME REANNOTATION</scope>
    <source>
        <strain evidence="5">CCAP 1055/1</strain>
    </source>
</reference>
<dbReference type="InterPro" id="IPR015943">
    <property type="entry name" value="WD40/YVTN_repeat-like_dom_sf"/>
</dbReference>
<dbReference type="CDD" id="cd00200">
    <property type="entry name" value="WD40"/>
    <property type="match status" value="1"/>
</dbReference>